<sequence length="407" mass="43594">MESIQRLHWWQHGPALEHLVRDLVAAELTAARPGRVMALPALWSADLDLAADLGADSLDMMGAATSLADLLGFARAGCQDALLARTRLADWIAAARASLAVDDSALTFRTSGSSGAPKRCTHGLAGLWREVDELARLVPGRRRIFSAVPAHHIYGFLFTVLLPQAGGGALPVLELRGASPAALAAQVQPGDLVVAHPDFWGQVAALAPRFAQDVIGVSSGAPCPDATARMLHEGGLRLLQMYGSSETAGVGWRDAAGAPYRLLPYWRRGARENTLERPVSGASECFTLQDRLDWLDGERFVPAGRIDQAVQVGGTNVHPGYVAEVLAQHPGVRECAVRLMRPDEGARLKAFVVPADGYPPMALREELDGWLAERLLPPERPAAVSFGPALPRQPGGKPADWVIDAWE</sequence>
<dbReference type="Pfam" id="PF13193">
    <property type="entry name" value="AMP-binding_C"/>
    <property type="match status" value="1"/>
</dbReference>
<dbReference type="PANTHER" id="PTHR43352:SF1">
    <property type="entry name" value="ANTHRANILATE--COA LIGASE"/>
    <property type="match status" value="1"/>
</dbReference>
<evidence type="ECO:0000256" key="1">
    <source>
        <dbReference type="ARBA" id="ARBA00022598"/>
    </source>
</evidence>
<dbReference type="Gene3D" id="3.40.50.12780">
    <property type="entry name" value="N-terminal domain of ligase-like"/>
    <property type="match status" value="1"/>
</dbReference>
<dbReference type="SUPFAM" id="SSF56801">
    <property type="entry name" value="Acetyl-CoA synthetase-like"/>
    <property type="match status" value="1"/>
</dbReference>
<keyword evidence="5" id="KW-1185">Reference proteome</keyword>
<dbReference type="EMBL" id="JBHSMS010000013">
    <property type="protein sequence ID" value="MFC5510251.1"/>
    <property type="molecule type" value="Genomic_DNA"/>
</dbReference>
<dbReference type="InterPro" id="IPR000873">
    <property type="entry name" value="AMP-dep_synth/lig_dom"/>
</dbReference>
<comment type="caution">
    <text evidence="4">The sequence shown here is derived from an EMBL/GenBank/DDBJ whole genome shotgun (WGS) entry which is preliminary data.</text>
</comment>
<dbReference type="InterPro" id="IPR006162">
    <property type="entry name" value="Ppantetheine_attach_site"/>
</dbReference>
<protein>
    <submittedName>
        <fullName evidence="4">AMP-binding protein</fullName>
    </submittedName>
</protein>
<evidence type="ECO:0000313" key="5">
    <source>
        <dbReference type="Proteomes" id="UP001596031"/>
    </source>
</evidence>
<reference evidence="5" key="1">
    <citation type="journal article" date="2019" name="Int. J. Syst. Evol. Microbiol.">
        <title>The Global Catalogue of Microorganisms (GCM) 10K type strain sequencing project: providing services to taxonomists for standard genome sequencing and annotation.</title>
        <authorList>
            <consortium name="The Broad Institute Genomics Platform"/>
            <consortium name="The Broad Institute Genome Sequencing Center for Infectious Disease"/>
            <person name="Wu L."/>
            <person name="Ma J."/>
        </authorList>
    </citation>
    <scope>NUCLEOTIDE SEQUENCE [LARGE SCALE GENOMIC DNA]</scope>
    <source>
        <strain evidence="5">CCUG 38813</strain>
    </source>
</reference>
<feature type="domain" description="AMP-binding enzyme C-terminal" evidence="3">
    <location>
        <begin position="323"/>
        <end position="397"/>
    </location>
</feature>
<feature type="domain" description="AMP-dependent synthetase/ligase" evidence="2">
    <location>
        <begin position="95"/>
        <end position="252"/>
    </location>
</feature>
<dbReference type="InterPro" id="IPR045851">
    <property type="entry name" value="AMP-bd_C_sf"/>
</dbReference>
<evidence type="ECO:0000259" key="2">
    <source>
        <dbReference type="Pfam" id="PF00501"/>
    </source>
</evidence>
<evidence type="ECO:0000259" key="3">
    <source>
        <dbReference type="Pfam" id="PF13193"/>
    </source>
</evidence>
<dbReference type="RefSeq" id="WP_379717373.1">
    <property type="nucleotide sequence ID" value="NZ_JBHSMS010000013.1"/>
</dbReference>
<dbReference type="PROSITE" id="PS00012">
    <property type="entry name" value="PHOSPHOPANTETHEINE"/>
    <property type="match status" value="1"/>
</dbReference>
<dbReference type="Pfam" id="PF00501">
    <property type="entry name" value="AMP-binding"/>
    <property type="match status" value="1"/>
</dbReference>
<dbReference type="Proteomes" id="UP001596031">
    <property type="component" value="Unassembled WGS sequence"/>
</dbReference>
<dbReference type="Gene3D" id="3.30.300.30">
    <property type="match status" value="1"/>
</dbReference>
<dbReference type="InterPro" id="IPR042099">
    <property type="entry name" value="ANL_N_sf"/>
</dbReference>
<keyword evidence="1" id="KW-0436">Ligase</keyword>
<evidence type="ECO:0000313" key="4">
    <source>
        <dbReference type="EMBL" id="MFC5510251.1"/>
    </source>
</evidence>
<gene>
    <name evidence="4" type="ORF">ACFPOU_03800</name>
</gene>
<dbReference type="InterPro" id="IPR025110">
    <property type="entry name" value="AMP-bd_C"/>
</dbReference>
<name>A0ABW0PDY7_9BURK</name>
<organism evidence="4 5">
    <name type="scientific">Massilia jejuensis</name>
    <dbReference type="NCBI Taxonomy" id="648894"/>
    <lineage>
        <taxon>Bacteria</taxon>
        <taxon>Pseudomonadati</taxon>
        <taxon>Pseudomonadota</taxon>
        <taxon>Betaproteobacteria</taxon>
        <taxon>Burkholderiales</taxon>
        <taxon>Oxalobacteraceae</taxon>
        <taxon>Telluria group</taxon>
        <taxon>Massilia</taxon>
    </lineage>
</organism>
<dbReference type="PANTHER" id="PTHR43352">
    <property type="entry name" value="ACETYL-COA SYNTHETASE"/>
    <property type="match status" value="1"/>
</dbReference>
<proteinExistence type="predicted"/>
<accession>A0ABW0PDY7</accession>